<gene>
    <name evidence="2" type="primary">71L</name>
</gene>
<reference evidence="2" key="2">
    <citation type="journal article" date="2017" name="Sci. Rep.">
        <title>Characterization of a new member of Iridoviridae, Shrimp hemocyte iridescent virus (SHIV), found in white leg shrimp (Litopenaeus vannamei).</title>
        <authorList>
            <person name="Qiu L."/>
            <person name="Chen M.M."/>
            <person name="Wan X.Y."/>
            <person name="Li C."/>
            <person name="Zhang Q.L."/>
            <person name="Wang R.Y."/>
            <person name="Cheng D.Y."/>
            <person name="Dong X."/>
            <person name="Yang B."/>
            <person name="Wang X.H."/>
            <person name="Xiang J.H."/>
            <person name="Huang J."/>
        </authorList>
    </citation>
    <scope>NUCLEOTIDE SEQUENCE [LARGE SCALE GENOMIC DNA]</scope>
    <source>
        <strain evidence="2">20141215</strain>
    </source>
</reference>
<proteinExistence type="predicted"/>
<sequence length="210" mass="25075">MVLEKPKSPIVKRKRATLKQPEVDEPKVESTKVEIKQKSKSKPRKMREREYHEDEQRQEEPCRVEEEEKQRSRERSVERSRQDRKQYPPLVQELIKISMQNIGDVRASLANRKRQQYKDIFNSYKENLSEKDYSIIKSALYYIYDFSRINSIDKRTALWLLSIYEIPIDHIVYYTSKNIIKEIVKEKGLKCSNKKADEMATMIRGVIDCV</sequence>
<dbReference type="Proteomes" id="UP000297192">
    <property type="component" value="Segment"/>
</dbReference>
<dbReference type="KEGG" id="vg:65099843"/>
<accession>A0A291B0R9</accession>
<feature type="region of interest" description="Disordered" evidence="1">
    <location>
        <begin position="1"/>
        <end position="84"/>
    </location>
</feature>
<feature type="compositionally biased region" description="Basic and acidic residues" evidence="1">
    <location>
        <begin position="21"/>
        <end position="37"/>
    </location>
</feature>
<evidence type="ECO:0000256" key="1">
    <source>
        <dbReference type="SAM" id="MobiDB-lite"/>
    </source>
</evidence>
<organism evidence="2">
    <name type="scientific">Shrimp hemocyte iridescent virus</name>
    <dbReference type="NCBI Taxonomy" id="2039780"/>
    <lineage>
        <taxon>Viruses</taxon>
        <taxon>Varidnaviria</taxon>
        <taxon>Bamfordvirae</taxon>
        <taxon>Nucleocytoviricota</taxon>
        <taxon>Megaviricetes</taxon>
        <taxon>Pimascovirales</taxon>
        <taxon>Pimascovirales incertae sedis</taxon>
        <taxon>Iridoviridae</taxon>
        <taxon>Betairidovirinae</taxon>
        <taxon>Decapodiridovirus</taxon>
        <taxon>Decapodiridovirus litopenaeus1</taxon>
        <taxon>Decapod iridescent virus 1</taxon>
    </lineage>
</organism>
<dbReference type="RefSeq" id="YP_010084823.1">
    <property type="nucleotide sequence ID" value="NC_055165.1"/>
</dbReference>
<reference evidence="2" key="1">
    <citation type="journal article" date="2017" name="Arch. Virol.">
        <title>Complete genome sequence of shrimp hemocyte iridescent virus (SHIV) isolated from white leg shrimp, Litopenaeus vannamei.</title>
        <authorList>
            <person name="Qiu L."/>
            <person name="Chen M.M."/>
            <person name="Wang R.Y."/>
            <person name="Wan X.Y."/>
            <person name="Li C."/>
            <person name="Zhang Q.L."/>
            <person name="Dong X."/>
            <person name="Yang B."/>
            <person name="Xiang J.H."/>
            <person name="Huang J."/>
        </authorList>
    </citation>
    <scope>NUCLEOTIDE SEQUENCE [LARGE SCALE GENOMIC DNA]</scope>
    <source>
        <strain evidence="2">20141215</strain>
    </source>
</reference>
<evidence type="ECO:0000313" key="3">
    <source>
        <dbReference type="Proteomes" id="UP000297192"/>
    </source>
</evidence>
<name>A0A291B0R9_9VIRU</name>
<keyword evidence="3" id="KW-1185">Reference proteome</keyword>
<evidence type="ECO:0000313" key="2">
    <source>
        <dbReference type="EMBL" id="ATE87080.1"/>
    </source>
</evidence>
<feature type="compositionally biased region" description="Basic and acidic residues" evidence="1">
    <location>
        <begin position="47"/>
        <end position="84"/>
    </location>
</feature>
<dbReference type="GeneID" id="65099843"/>
<dbReference type="EMBL" id="MF599468">
    <property type="protein sequence ID" value="ATE87080.1"/>
    <property type="molecule type" value="Genomic_DNA"/>
</dbReference>
<protein>
    <submittedName>
        <fullName evidence="2">Uncharacterized protein</fullName>
    </submittedName>
</protein>